<dbReference type="CDD" id="cd12797">
    <property type="entry name" value="M23_peptidase"/>
    <property type="match status" value="1"/>
</dbReference>
<keyword evidence="3" id="KW-0732">Signal</keyword>
<dbReference type="Proteomes" id="UP000561045">
    <property type="component" value="Unassembled WGS sequence"/>
</dbReference>
<feature type="domain" description="LysM" evidence="4">
    <location>
        <begin position="59"/>
        <end position="103"/>
    </location>
</feature>
<feature type="region of interest" description="Disordered" evidence="2">
    <location>
        <begin position="188"/>
        <end position="214"/>
    </location>
</feature>
<reference evidence="5 6" key="1">
    <citation type="submission" date="2020-08" db="EMBL/GenBank/DDBJ databases">
        <title>Genomic Encyclopedia of Type Strains, Phase IV (KMG-IV): sequencing the most valuable type-strain genomes for metagenomic binning, comparative biology and taxonomic classification.</title>
        <authorList>
            <person name="Goeker M."/>
        </authorList>
    </citation>
    <scope>NUCLEOTIDE SEQUENCE [LARGE SCALE GENOMIC DNA]</scope>
    <source>
        <strain evidence="5 6">DSM 106739</strain>
    </source>
</reference>
<evidence type="ECO:0000313" key="6">
    <source>
        <dbReference type="Proteomes" id="UP000561045"/>
    </source>
</evidence>
<dbReference type="Gene3D" id="2.70.70.10">
    <property type="entry name" value="Glucose Permease (Domain IIA)"/>
    <property type="match status" value="1"/>
</dbReference>
<dbReference type="EMBL" id="JACIET010000001">
    <property type="protein sequence ID" value="MBB4011974.1"/>
    <property type="molecule type" value="Genomic_DNA"/>
</dbReference>
<dbReference type="Pfam" id="PF01476">
    <property type="entry name" value="LysM"/>
    <property type="match status" value="1"/>
</dbReference>
<sequence length="332" mass="34844">MKPNFPRFGALFSLTLVAFLAACSSTGRAPVEDRVPSTRSSAQTQTPSAESAPAVAKPGYYIVKRGDTLISIALEHGQDWRDIANWNSIENPNLILVGQELRVKPVDGLTPKGVTAPAVEVKPIDAKNGVGTTASAVKADETLRRDPKGGKVAYSDQALAAAVKADEAARAAKGVGAAAVAAPVETKPADTAKKDAVADARSASTEPKGDDDFDWTWPASGKILSGFNDATNKGVDIGGQIGEPVVAAATGKIVYVGSGLRGYGNLVIIKHNATFLSAYAHNQKILVKEGQSVKKGQEIAALGDSDADRAKLHFEIRRQGKPVDPLKYLPKR</sequence>
<protein>
    <submittedName>
        <fullName evidence="5">Lipoprotein NlpD</fullName>
    </submittedName>
</protein>
<evidence type="ECO:0000313" key="5">
    <source>
        <dbReference type="EMBL" id="MBB4011974.1"/>
    </source>
</evidence>
<organism evidence="5 6">
    <name type="scientific">Niveibacterium umoris</name>
    <dbReference type="NCBI Taxonomy" id="1193620"/>
    <lineage>
        <taxon>Bacteria</taxon>
        <taxon>Pseudomonadati</taxon>
        <taxon>Pseudomonadota</taxon>
        <taxon>Betaproteobacteria</taxon>
        <taxon>Rhodocyclales</taxon>
        <taxon>Rhodocyclaceae</taxon>
        <taxon>Niveibacterium</taxon>
    </lineage>
</organism>
<feature type="chain" id="PRO_5032876124" evidence="3">
    <location>
        <begin position="30"/>
        <end position="332"/>
    </location>
</feature>
<proteinExistence type="inferred from homology"/>
<dbReference type="PROSITE" id="PS51257">
    <property type="entry name" value="PROKAR_LIPOPROTEIN"/>
    <property type="match status" value="1"/>
</dbReference>
<feature type="compositionally biased region" description="Polar residues" evidence="2">
    <location>
        <begin position="37"/>
        <end position="49"/>
    </location>
</feature>
<gene>
    <name evidence="5" type="ORF">GGR36_001282</name>
</gene>
<dbReference type="SUPFAM" id="SSF51261">
    <property type="entry name" value="Duplicated hybrid motif"/>
    <property type="match status" value="1"/>
</dbReference>
<dbReference type="InterPro" id="IPR016047">
    <property type="entry name" value="M23ase_b-sheet_dom"/>
</dbReference>
<dbReference type="AlphaFoldDB" id="A0A840BI38"/>
<dbReference type="CDD" id="cd00118">
    <property type="entry name" value="LysM"/>
    <property type="match status" value="1"/>
</dbReference>
<feature type="region of interest" description="Disordered" evidence="2">
    <location>
        <begin position="29"/>
        <end position="52"/>
    </location>
</feature>
<dbReference type="InterPro" id="IPR011055">
    <property type="entry name" value="Dup_hybrid_motif"/>
</dbReference>
<evidence type="ECO:0000256" key="2">
    <source>
        <dbReference type="SAM" id="MobiDB-lite"/>
    </source>
</evidence>
<keyword evidence="5" id="KW-0449">Lipoprotein</keyword>
<accession>A0A840BI38</accession>
<dbReference type="GO" id="GO:0009279">
    <property type="term" value="C:cell outer membrane"/>
    <property type="evidence" value="ECO:0007669"/>
    <property type="project" value="TreeGrafter"/>
</dbReference>
<dbReference type="InterPro" id="IPR036779">
    <property type="entry name" value="LysM_dom_sf"/>
</dbReference>
<dbReference type="PANTHER" id="PTHR21666:SF263">
    <property type="entry name" value="MUREIN HYDROLASE ACTIVATOR NLPD"/>
    <property type="match status" value="1"/>
</dbReference>
<dbReference type="GO" id="GO:0004222">
    <property type="term" value="F:metalloendopeptidase activity"/>
    <property type="evidence" value="ECO:0007669"/>
    <property type="project" value="TreeGrafter"/>
</dbReference>
<evidence type="ECO:0000256" key="1">
    <source>
        <dbReference type="ARBA" id="ARBA00038420"/>
    </source>
</evidence>
<dbReference type="PROSITE" id="PS51782">
    <property type="entry name" value="LYSM"/>
    <property type="match status" value="1"/>
</dbReference>
<dbReference type="InterPro" id="IPR018392">
    <property type="entry name" value="LysM"/>
</dbReference>
<dbReference type="RefSeq" id="WP_183633233.1">
    <property type="nucleotide sequence ID" value="NZ_BAABLE010000011.1"/>
</dbReference>
<feature type="compositionally biased region" description="Basic and acidic residues" evidence="2">
    <location>
        <begin position="188"/>
        <end position="198"/>
    </location>
</feature>
<comment type="similarity">
    <text evidence="1">Belongs to the E.coli NlpD/Haemophilus LppB family.</text>
</comment>
<dbReference type="Gene3D" id="3.10.350.10">
    <property type="entry name" value="LysM domain"/>
    <property type="match status" value="1"/>
</dbReference>
<evidence type="ECO:0000256" key="3">
    <source>
        <dbReference type="SAM" id="SignalP"/>
    </source>
</evidence>
<dbReference type="Pfam" id="PF01551">
    <property type="entry name" value="Peptidase_M23"/>
    <property type="match status" value="1"/>
</dbReference>
<dbReference type="SMART" id="SM00257">
    <property type="entry name" value="LysM"/>
    <property type="match status" value="1"/>
</dbReference>
<dbReference type="PANTHER" id="PTHR21666">
    <property type="entry name" value="PEPTIDASE-RELATED"/>
    <property type="match status" value="1"/>
</dbReference>
<dbReference type="InterPro" id="IPR050570">
    <property type="entry name" value="Cell_wall_metabolism_enzyme"/>
</dbReference>
<name>A0A840BI38_9RHOO</name>
<evidence type="ECO:0000259" key="4">
    <source>
        <dbReference type="PROSITE" id="PS51782"/>
    </source>
</evidence>
<dbReference type="GO" id="GO:0032153">
    <property type="term" value="C:cell division site"/>
    <property type="evidence" value="ECO:0007669"/>
    <property type="project" value="TreeGrafter"/>
</dbReference>
<keyword evidence="6" id="KW-1185">Reference proteome</keyword>
<feature type="signal peptide" evidence="3">
    <location>
        <begin position="1"/>
        <end position="29"/>
    </location>
</feature>
<comment type="caution">
    <text evidence="5">The sequence shown here is derived from an EMBL/GenBank/DDBJ whole genome shotgun (WGS) entry which is preliminary data.</text>
</comment>